<dbReference type="AlphaFoldDB" id="A0A645ER19"/>
<reference evidence="1" key="1">
    <citation type="submission" date="2019-08" db="EMBL/GenBank/DDBJ databases">
        <authorList>
            <person name="Kucharzyk K."/>
            <person name="Murdoch R.W."/>
            <person name="Higgins S."/>
            <person name="Loffler F."/>
        </authorList>
    </citation>
    <scope>NUCLEOTIDE SEQUENCE</scope>
</reference>
<sequence length="49" mass="5727">MVIREEGRVADKHQFATHLRLDAFADQCLEICTLQYLSLHLLGFQDHRS</sequence>
<dbReference type="EMBL" id="VSSQ01049814">
    <property type="protein sequence ID" value="MPN03896.1"/>
    <property type="molecule type" value="Genomic_DNA"/>
</dbReference>
<evidence type="ECO:0000313" key="1">
    <source>
        <dbReference type="EMBL" id="MPN03896.1"/>
    </source>
</evidence>
<gene>
    <name evidence="1" type="ORF">SDC9_151131</name>
</gene>
<organism evidence="1">
    <name type="scientific">bioreactor metagenome</name>
    <dbReference type="NCBI Taxonomy" id="1076179"/>
    <lineage>
        <taxon>unclassified sequences</taxon>
        <taxon>metagenomes</taxon>
        <taxon>ecological metagenomes</taxon>
    </lineage>
</organism>
<name>A0A645ER19_9ZZZZ</name>
<comment type="caution">
    <text evidence="1">The sequence shown here is derived from an EMBL/GenBank/DDBJ whole genome shotgun (WGS) entry which is preliminary data.</text>
</comment>
<accession>A0A645ER19</accession>
<proteinExistence type="predicted"/>
<protein>
    <submittedName>
        <fullName evidence="1">Uncharacterized protein</fullName>
    </submittedName>
</protein>